<dbReference type="Proteomes" id="UP000018721">
    <property type="component" value="Unassembled WGS sequence"/>
</dbReference>
<dbReference type="HOGENOM" id="CLU_3407195_0_0_1"/>
<dbReference type="EMBL" id="ANIZ01001852">
    <property type="protein sequence ID" value="ETI44370.1"/>
    <property type="molecule type" value="Genomic_DNA"/>
</dbReference>
<sequence length="30" mass="3220">MAPVIISPVANRDYVKGYLRSTPGLEAVTT</sequence>
<protein>
    <submittedName>
        <fullName evidence="1">Uncharacterized protein</fullName>
    </submittedName>
</protein>
<name>V9EYN2_PHYNI</name>
<evidence type="ECO:0000313" key="1">
    <source>
        <dbReference type="EMBL" id="ETI44370.1"/>
    </source>
</evidence>
<proteinExistence type="predicted"/>
<comment type="caution">
    <text evidence="1">The sequence shown here is derived from an EMBL/GenBank/DDBJ whole genome shotgun (WGS) entry which is preliminary data.</text>
</comment>
<reference evidence="1 2" key="1">
    <citation type="submission" date="2013-11" db="EMBL/GenBank/DDBJ databases">
        <title>The Genome Sequence of Phytophthora parasitica P1569.</title>
        <authorList>
            <consortium name="The Broad Institute Genomics Platform"/>
            <person name="Russ C."/>
            <person name="Tyler B."/>
            <person name="Panabieres F."/>
            <person name="Shan W."/>
            <person name="Tripathy S."/>
            <person name="Grunwald N."/>
            <person name="Machado M."/>
            <person name="Johnson C.S."/>
            <person name="Arredondo F."/>
            <person name="Hong C."/>
            <person name="Coffey M."/>
            <person name="Young S.K."/>
            <person name="Zeng Q."/>
            <person name="Gargeya S."/>
            <person name="Fitzgerald M."/>
            <person name="Abouelleil A."/>
            <person name="Alvarado L."/>
            <person name="Chapman S.B."/>
            <person name="Gainer-Dewar J."/>
            <person name="Goldberg J."/>
            <person name="Griggs A."/>
            <person name="Gujja S."/>
            <person name="Hansen M."/>
            <person name="Howarth C."/>
            <person name="Imamovic A."/>
            <person name="Ireland A."/>
            <person name="Larimer J."/>
            <person name="McCowan C."/>
            <person name="Murphy C."/>
            <person name="Pearson M."/>
            <person name="Poon T.W."/>
            <person name="Priest M."/>
            <person name="Roberts A."/>
            <person name="Saif S."/>
            <person name="Shea T."/>
            <person name="Sykes S."/>
            <person name="Wortman J."/>
            <person name="Nusbaum C."/>
            <person name="Birren B."/>
        </authorList>
    </citation>
    <scope>NUCLEOTIDE SEQUENCE [LARGE SCALE GENOMIC DNA]</scope>
    <source>
        <strain evidence="1 2">P1569</strain>
    </source>
</reference>
<organism evidence="1 2">
    <name type="scientific">Phytophthora nicotianae P1569</name>
    <dbReference type="NCBI Taxonomy" id="1317065"/>
    <lineage>
        <taxon>Eukaryota</taxon>
        <taxon>Sar</taxon>
        <taxon>Stramenopiles</taxon>
        <taxon>Oomycota</taxon>
        <taxon>Peronosporomycetes</taxon>
        <taxon>Peronosporales</taxon>
        <taxon>Peronosporaceae</taxon>
        <taxon>Phytophthora</taxon>
    </lineage>
</organism>
<dbReference type="AlphaFoldDB" id="V9EYN2"/>
<accession>V9EYN2</accession>
<gene>
    <name evidence="1" type="ORF">F443_10925</name>
</gene>
<keyword evidence="2" id="KW-1185">Reference proteome</keyword>
<evidence type="ECO:0000313" key="2">
    <source>
        <dbReference type="Proteomes" id="UP000018721"/>
    </source>
</evidence>